<protein>
    <recommendedName>
        <fullName evidence="3">Phospholipase C/D domain-containing protein</fullName>
    </recommendedName>
</protein>
<keyword evidence="2" id="KW-1185">Reference proteome</keyword>
<dbReference type="RefSeq" id="WP_377722779.1">
    <property type="nucleotide sequence ID" value="NZ_JBHSAM010000036.1"/>
</dbReference>
<evidence type="ECO:0008006" key="3">
    <source>
        <dbReference type="Google" id="ProtNLM"/>
    </source>
</evidence>
<evidence type="ECO:0000313" key="2">
    <source>
        <dbReference type="Proteomes" id="UP001595715"/>
    </source>
</evidence>
<organism evidence="1 2">
    <name type="scientific">Paenibacillus xanthanilyticus</name>
    <dbReference type="NCBI Taxonomy" id="1783531"/>
    <lineage>
        <taxon>Bacteria</taxon>
        <taxon>Bacillati</taxon>
        <taxon>Bacillota</taxon>
        <taxon>Bacilli</taxon>
        <taxon>Bacillales</taxon>
        <taxon>Paenibacillaceae</taxon>
        <taxon>Paenibacillus</taxon>
    </lineage>
</organism>
<dbReference type="EMBL" id="JBHSAM010000036">
    <property type="protein sequence ID" value="MFC4104245.1"/>
    <property type="molecule type" value="Genomic_DNA"/>
</dbReference>
<sequence length="212" mass="24691">MPYPMVHFAIASALCSGNPTPAFLIGSLAPDAVHVRGQVTRQEKGVTHFVHEGQFPSLETLKEKCLHYVSLHHEPGWKDYVLGYLAHIYADIRWTETVYADFEQAYQGDREQIRKTYNAESDQVEFELMREAEWTDGMLNRLQTAAAYTIEPLLTDHEVSQYRDVKLAWLRNKDHEPRITPAYLREDVIQAFVLRTAEELRVLYQEWGLMRH</sequence>
<name>A0ABV8KDX4_9BACL</name>
<comment type="caution">
    <text evidence="1">The sequence shown here is derived from an EMBL/GenBank/DDBJ whole genome shotgun (WGS) entry which is preliminary data.</text>
</comment>
<accession>A0ABV8KDX4</accession>
<gene>
    <name evidence="1" type="ORF">ACFOZ8_31955</name>
</gene>
<reference evidence="2" key="1">
    <citation type="journal article" date="2019" name="Int. J. Syst. Evol. Microbiol.">
        <title>The Global Catalogue of Microorganisms (GCM) 10K type strain sequencing project: providing services to taxonomists for standard genome sequencing and annotation.</title>
        <authorList>
            <consortium name="The Broad Institute Genomics Platform"/>
            <consortium name="The Broad Institute Genome Sequencing Center for Infectious Disease"/>
            <person name="Wu L."/>
            <person name="Ma J."/>
        </authorList>
    </citation>
    <scope>NUCLEOTIDE SEQUENCE [LARGE SCALE GENOMIC DNA]</scope>
    <source>
        <strain evidence="2">IBRC-M 10987</strain>
    </source>
</reference>
<dbReference type="Proteomes" id="UP001595715">
    <property type="component" value="Unassembled WGS sequence"/>
</dbReference>
<evidence type="ECO:0000313" key="1">
    <source>
        <dbReference type="EMBL" id="MFC4104245.1"/>
    </source>
</evidence>
<proteinExistence type="predicted"/>